<dbReference type="SUPFAM" id="SSF55874">
    <property type="entry name" value="ATPase domain of HSP90 chaperone/DNA topoisomerase II/histidine kinase"/>
    <property type="match status" value="1"/>
</dbReference>
<name>A0ABN0YF57_9ACTN</name>
<keyword evidence="4" id="KW-1185">Reference proteome</keyword>
<dbReference type="Proteomes" id="UP001500879">
    <property type="component" value="Unassembled WGS sequence"/>
</dbReference>
<dbReference type="InterPro" id="IPR003594">
    <property type="entry name" value="HATPase_dom"/>
</dbReference>
<evidence type="ECO:0000259" key="2">
    <source>
        <dbReference type="Pfam" id="PF02518"/>
    </source>
</evidence>
<dbReference type="EMBL" id="BAAABX010000010">
    <property type="protein sequence ID" value="GAA0393551.1"/>
    <property type="molecule type" value="Genomic_DNA"/>
</dbReference>
<keyword evidence="1" id="KW-0418">Kinase</keyword>
<gene>
    <name evidence="3" type="ORF">GCM10010357_12960</name>
</gene>
<dbReference type="InterPro" id="IPR050267">
    <property type="entry name" value="Anti-sigma-factor_SerPK"/>
</dbReference>
<dbReference type="Gene3D" id="3.30.565.10">
    <property type="entry name" value="Histidine kinase-like ATPase, C-terminal domain"/>
    <property type="match status" value="1"/>
</dbReference>
<feature type="domain" description="Histidine kinase/HSP90-like ATPase" evidence="2">
    <location>
        <begin position="58"/>
        <end position="145"/>
    </location>
</feature>
<dbReference type="InterPro" id="IPR036890">
    <property type="entry name" value="HATPase_C_sf"/>
</dbReference>
<protein>
    <submittedName>
        <fullName evidence="3">ATP-binding protein</fullName>
    </submittedName>
</protein>
<evidence type="ECO:0000313" key="4">
    <source>
        <dbReference type="Proteomes" id="UP001500879"/>
    </source>
</evidence>
<accession>A0ABN0YF57</accession>
<reference evidence="3 4" key="1">
    <citation type="journal article" date="2019" name="Int. J. Syst. Evol. Microbiol.">
        <title>The Global Catalogue of Microorganisms (GCM) 10K type strain sequencing project: providing services to taxonomists for standard genome sequencing and annotation.</title>
        <authorList>
            <consortium name="The Broad Institute Genomics Platform"/>
            <consortium name="The Broad Institute Genome Sequencing Center for Infectious Disease"/>
            <person name="Wu L."/>
            <person name="Ma J."/>
        </authorList>
    </citation>
    <scope>NUCLEOTIDE SEQUENCE [LARGE SCALE GENOMIC DNA]</scope>
    <source>
        <strain evidence="3 4">JCM 4788</strain>
    </source>
</reference>
<evidence type="ECO:0000256" key="1">
    <source>
        <dbReference type="ARBA" id="ARBA00022527"/>
    </source>
</evidence>
<keyword evidence="3" id="KW-0547">Nucleotide-binding</keyword>
<keyword evidence="3" id="KW-0067">ATP-binding</keyword>
<dbReference type="GO" id="GO:0005524">
    <property type="term" value="F:ATP binding"/>
    <property type="evidence" value="ECO:0007669"/>
    <property type="project" value="UniProtKB-KW"/>
</dbReference>
<sequence>MIRRPGAGHRTAPAVPVRRRTWTVPLVPASVREARERAERSLAELGLAPGASVFDAALLVVSELVANAVRHAPRSPDVEVAVTVTDGLLVIAVGDLDPRLPVPFGRTSGQGFRTVTDVARAYAGDLRVESDPGGRGKTVIVWFALPG</sequence>
<dbReference type="Pfam" id="PF02518">
    <property type="entry name" value="HATPase_c"/>
    <property type="match status" value="1"/>
</dbReference>
<dbReference type="PANTHER" id="PTHR35526">
    <property type="entry name" value="ANTI-SIGMA-F FACTOR RSBW-RELATED"/>
    <property type="match status" value="1"/>
</dbReference>
<comment type="caution">
    <text evidence="3">The sequence shown here is derived from an EMBL/GenBank/DDBJ whole genome shotgun (WGS) entry which is preliminary data.</text>
</comment>
<proteinExistence type="predicted"/>
<keyword evidence="1" id="KW-0808">Transferase</keyword>
<organism evidence="3 4">
    <name type="scientific">Streptomyces luteireticuli</name>
    <dbReference type="NCBI Taxonomy" id="173858"/>
    <lineage>
        <taxon>Bacteria</taxon>
        <taxon>Bacillati</taxon>
        <taxon>Actinomycetota</taxon>
        <taxon>Actinomycetes</taxon>
        <taxon>Kitasatosporales</taxon>
        <taxon>Streptomycetaceae</taxon>
        <taxon>Streptomyces</taxon>
    </lineage>
</organism>
<keyword evidence="1" id="KW-0723">Serine/threonine-protein kinase</keyword>
<dbReference type="PANTHER" id="PTHR35526:SF3">
    <property type="entry name" value="ANTI-SIGMA-F FACTOR RSBW"/>
    <property type="match status" value="1"/>
</dbReference>
<evidence type="ECO:0000313" key="3">
    <source>
        <dbReference type="EMBL" id="GAA0393551.1"/>
    </source>
</evidence>
<dbReference type="CDD" id="cd16936">
    <property type="entry name" value="HATPase_RsbW-like"/>
    <property type="match status" value="1"/>
</dbReference>